<dbReference type="WBParaSite" id="SSLN_0001351801-mRNA-1">
    <property type="protein sequence ID" value="SSLN_0001351801-mRNA-1"/>
    <property type="gene ID" value="SSLN_0001351801"/>
</dbReference>
<dbReference type="Proteomes" id="UP000275846">
    <property type="component" value="Unassembled WGS sequence"/>
</dbReference>
<evidence type="ECO:0000313" key="2">
    <source>
        <dbReference type="Proteomes" id="UP000275846"/>
    </source>
</evidence>
<organism evidence="3">
    <name type="scientific">Schistocephalus solidus</name>
    <name type="common">Tapeworm</name>
    <dbReference type="NCBI Taxonomy" id="70667"/>
    <lineage>
        <taxon>Eukaryota</taxon>
        <taxon>Metazoa</taxon>
        <taxon>Spiralia</taxon>
        <taxon>Lophotrochozoa</taxon>
        <taxon>Platyhelminthes</taxon>
        <taxon>Cestoda</taxon>
        <taxon>Eucestoda</taxon>
        <taxon>Diphyllobothriidea</taxon>
        <taxon>Diphyllobothriidae</taxon>
        <taxon>Schistocephalus</taxon>
    </lineage>
</organism>
<accession>A0A183T969</accession>
<gene>
    <name evidence="1" type="ORF">SSLN_LOCUS13017</name>
</gene>
<proteinExistence type="predicted"/>
<evidence type="ECO:0000313" key="1">
    <source>
        <dbReference type="EMBL" id="VDL99402.1"/>
    </source>
</evidence>
<reference evidence="1 2" key="2">
    <citation type="submission" date="2018-11" db="EMBL/GenBank/DDBJ databases">
        <authorList>
            <consortium name="Pathogen Informatics"/>
        </authorList>
    </citation>
    <scope>NUCLEOTIDE SEQUENCE [LARGE SCALE GENOMIC DNA]</scope>
    <source>
        <strain evidence="1 2">NST_G2</strain>
    </source>
</reference>
<name>A0A183T969_SCHSO</name>
<dbReference type="EMBL" id="UYSU01037731">
    <property type="protein sequence ID" value="VDL99402.1"/>
    <property type="molecule type" value="Genomic_DNA"/>
</dbReference>
<keyword evidence="2" id="KW-1185">Reference proteome</keyword>
<dbReference type="AlphaFoldDB" id="A0A183T969"/>
<sequence>MGHGFVLVGEQPELAWAAYGVAVAPTGTPTPWDPSQVWRHIQGWLQPRKTPAPSPASGLLDSVMTPGSGVGGGDNAIAEAQVYYHLKLIHVQVTVPAQPFCGAYGGRLRTTTVELSVRDEV</sequence>
<reference evidence="3" key="1">
    <citation type="submission" date="2016-06" db="UniProtKB">
        <authorList>
            <consortium name="WormBaseParasite"/>
        </authorList>
    </citation>
    <scope>IDENTIFICATION</scope>
</reference>
<dbReference type="OrthoDB" id="6320798at2759"/>
<protein>
    <submittedName>
        <fullName evidence="3">DUF5597 domain-containing protein</fullName>
    </submittedName>
</protein>
<evidence type="ECO:0000313" key="3">
    <source>
        <dbReference type="WBParaSite" id="SSLN_0001351801-mRNA-1"/>
    </source>
</evidence>